<comment type="cofactor">
    <cofactor evidence="7">
        <name>Zn(2+)</name>
        <dbReference type="ChEBI" id="CHEBI:29105"/>
    </cofactor>
    <text evidence="7">Binds 1 zinc ion.</text>
</comment>
<feature type="domain" description="Peptidase M3A/M3B catalytic" evidence="9">
    <location>
        <begin position="247"/>
        <end position="682"/>
    </location>
</feature>
<evidence type="ECO:0000256" key="5">
    <source>
        <dbReference type="ARBA" id="ARBA00022833"/>
    </source>
</evidence>
<keyword evidence="3 7" id="KW-0479">Metal-binding</keyword>
<keyword evidence="2 7" id="KW-0645">Protease</keyword>
<dbReference type="InterPro" id="IPR024079">
    <property type="entry name" value="MetalloPept_cat_dom_sf"/>
</dbReference>
<keyword evidence="8" id="KW-0732">Signal</keyword>
<dbReference type="SUPFAM" id="SSF55486">
    <property type="entry name" value="Metalloproteases ('zincins'), catalytic domain"/>
    <property type="match status" value="1"/>
</dbReference>
<dbReference type="EMBL" id="BMYZ01000001">
    <property type="protein sequence ID" value="GGY71525.1"/>
    <property type="molecule type" value="Genomic_DNA"/>
</dbReference>
<dbReference type="PANTHER" id="PTHR11804">
    <property type="entry name" value="PROTEASE M3 THIMET OLIGOPEPTIDASE-RELATED"/>
    <property type="match status" value="1"/>
</dbReference>
<keyword evidence="6 7" id="KW-0482">Metalloprotease</keyword>
<evidence type="ECO:0000256" key="6">
    <source>
        <dbReference type="ARBA" id="ARBA00023049"/>
    </source>
</evidence>
<dbReference type="PROSITE" id="PS51257">
    <property type="entry name" value="PROKAR_LIPOPROTEIN"/>
    <property type="match status" value="1"/>
</dbReference>
<feature type="chain" id="PRO_5046142976" evidence="8">
    <location>
        <begin position="26"/>
        <end position="686"/>
    </location>
</feature>
<evidence type="ECO:0000259" key="9">
    <source>
        <dbReference type="Pfam" id="PF01432"/>
    </source>
</evidence>
<dbReference type="Gene3D" id="1.20.1050.40">
    <property type="entry name" value="Endopeptidase. Chain P, domain 1"/>
    <property type="match status" value="1"/>
</dbReference>
<sequence length="686" mass="78149">MIGFSLKRRSHIAFVTLGSALIALASCEHRVAKLTPSTELANQRPAWEMPEDSEAKAYLAECEMDFKKVAAELDGFAEVKPLAYMTLLDKLNKMDMLSDLQLSKAGLYSSVHPNKEVRSAAENCEQHFVEINTDISLSRAIFDQVSKIDASKLGSDDRRYVEHMLRDYRRSGVDKDQATRDKIKKLSEEINLIGQEFDKNYREGGKKIEIASLKELQGLPQDYIERHKPNAEGKIILTTDSPDYIPLMQYAKSDALRERAYRVYRSMAYPENKPVLENLLAKRYELAQLLGYSDYATYVTEDKMIKSPKNAQDFIDKVSALATPRALEEYQVLLRRLQKIDPKAKKVNDWQKMYLQELIKKEKYQVDAQKIRQYFPFAKVQQGIFDLTQTMFGVSIRPWQTQVWHPSVQAFEIVEGNQVIGRFYLDMHPREGKYKHAAQFGIQSGIKGVQLPIAALVCNFPGGEDPNELLEHSDVETFLHEFGHLLHTMFGGHQTRVAFSGTRTEWDFVEAPSQMLEEWVWDADTLASFARNAKGEVIPKALVAKMRAGRDFGHGLWTKHQLFYAATSLNLYNTNPATVDLDKITAQIQATYSPFGYVDGTHFYASFGHLNGYSAIYYTYMWSLVIASDMFSEFEKDGLRNPVVAQRYRKAVLAPGGSKDAADLVNDFLGRPFSFNAFAKKLENTH</sequence>
<evidence type="ECO:0000313" key="10">
    <source>
        <dbReference type="EMBL" id="GGY71525.1"/>
    </source>
</evidence>
<protein>
    <submittedName>
        <fullName evidence="10">Zn-dependent oligopeptidase</fullName>
    </submittedName>
</protein>
<feature type="signal peptide" evidence="8">
    <location>
        <begin position="1"/>
        <end position="25"/>
    </location>
</feature>
<evidence type="ECO:0000313" key="11">
    <source>
        <dbReference type="Proteomes" id="UP000619761"/>
    </source>
</evidence>
<dbReference type="Pfam" id="PF01432">
    <property type="entry name" value="Peptidase_M3"/>
    <property type="match status" value="1"/>
</dbReference>
<name>A0ABQ3AYN5_9GAMM</name>
<dbReference type="InterPro" id="IPR024077">
    <property type="entry name" value="Neurolysin/TOP_dom2"/>
</dbReference>
<dbReference type="Proteomes" id="UP000619761">
    <property type="component" value="Unassembled WGS sequence"/>
</dbReference>
<dbReference type="CDD" id="cd06455">
    <property type="entry name" value="M3A_TOP"/>
    <property type="match status" value="1"/>
</dbReference>
<keyword evidence="5 7" id="KW-0862">Zinc</keyword>
<dbReference type="Gene3D" id="1.10.1370.10">
    <property type="entry name" value="Neurolysin, domain 3"/>
    <property type="match status" value="1"/>
</dbReference>
<comment type="caution">
    <text evidence="10">The sequence shown here is derived from an EMBL/GenBank/DDBJ whole genome shotgun (WGS) entry which is preliminary data.</text>
</comment>
<comment type="similarity">
    <text evidence="1 7">Belongs to the peptidase M3 family.</text>
</comment>
<evidence type="ECO:0000256" key="1">
    <source>
        <dbReference type="ARBA" id="ARBA00006040"/>
    </source>
</evidence>
<proteinExistence type="inferred from homology"/>
<evidence type="ECO:0000256" key="8">
    <source>
        <dbReference type="SAM" id="SignalP"/>
    </source>
</evidence>
<dbReference type="Gene3D" id="3.40.390.10">
    <property type="entry name" value="Collagenase (Catalytic Domain)"/>
    <property type="match status" value="1"/>
</dbReference>
<dbReference type="InterPro" id="IPR001567">
    <property type="entry name" value="Pept_M3A_M3B_dom"/>
</dbReference>
<dbReference type="InterPro" id="IPR024080">
    <property type="entry name" value="Neurolysin/TOP_N"/>
</dbReference>
<evidence type="ECO:0000256" key="2">
    <source>
        <dbReference type="ARBA" id="ARBA00022670"/>
    </source>
</evidence>
<reference evidence="11" key="1">
    <citation type="journal article" date="2019" name="Int. J. Syst. Evol. Microbiol.">
        <title>The Global Catalogue of Microorganisms (GCM) 10K type strain sequencing project: providing services to taxonomists for standard genome sequencing and annotation.</title>
        <authorList>
            <consortium name="The Broad Institute Genomics Platform"/>
            <consortium name="The Broad Institute Genome Sequencing Center for Infectious Disease"/>
            <person name="Wu L."/>
            <person name="Ma J."/>
        </authorList>
    </citation>
    <scope>NUCLEOTIDE SEQUENCE [LARGE SCALE GENOMIC DNA]</scope>
    <source>
        <strain evidence="11">KCTC 32239</strain>
    </source>
</reference>
<dbReference type="InterPro" id="IPR045090">
    <property type="entry name" value="Pept_M3A_M3B"/>
</dbReference>
<keyword evidence="4 7" id="KW-0378">Hydrolase</keyword>
<organism evidence="10 11">
    <name type="scientific">Cellvibrio zantedeschiae</name>
    <dbReference type="NCBI Taxonomy" id="1237077"/>
    <lineage>
        <taxon>Bacteria</taxon>
        <taxon>Pseudomonadati</taxon>
        <taxon>Pseudomonadota</taxon>
        <taxon>Gammaproteobacteria</taxon>
        <taxon>Cellvibrionales</taxon>
        <taxon>Cellvibrionaceae</taxon>
        <taxon>Cellvibrio</taxon>
    </lineage>
</organism>
<accession>A0ABQ3AYN5</accession>
<evidence type="ECO:0000256" key="7">
    <source>
        <dbReference type="RuleBase" id="RU003435"/>
    </source>
</evidence>
<dbReference type="RefSeq" id="WP_189417286.1">
    <property type="nucleotide sequence ID" value="NZ_BMYZ01000001.1"/>
</dbReference>
<gene>
    <name evidence="10" type="primary">thoP1</name>
    <name evidence="10" type="ORF">GCM10011613_15390</name>
</gene>
<keyword evidence="11" id="KW-1185">Reference proteome</keyword>
<dbReference type="PANTHER" id="PTHR11804:SF84">
    <property type="entry name" value="SACCHAROLYSIN"/>
    <property type="match status" value="1"/>
</dbReference>
<evidence type="ECO:0000256" key="3">
    <source>
        <dbReference type="ARBA" id="ARBA00022723"/>
    </source>
</evidence>
<evidence type="ECO:0000256" key="4">
    <source>
        <dbReference type="ARBA" id="ARBA00022801"/>
    </source>
</evidence>